<dbReference type="EMBL" id="RKHK01000001">
    <property type="protein sequence ID" value="ROR72737.1"/>
    <property type="molecule type" value="Genomic_DNA"/>
</dbReference>
<gene>
    <name evidence="3" type="ORF">EDD31_1096</name>
</gene>
<keyword evidence="4" id="KW-1185">Reference proteome</keyword>
<dbReference type="InterPro" id="IPR018961">
    <property type="entry name" value="DnaJ_homolog_subfam-C_membr-28"/>
</dbReference>
<dbReference type="OrthoDB" id="3395286at2"/>
<dbReference type="Pfam" id="PF09350">
    <property type="entry name" value="DJC28_CD"/>
    <property type="match status" value="1"/>
</dbReference>
<feature type="domain" description="DnaJ homologue subfamily C member 28 conserved" evidence="2">
    <location>
        <begin position="14"/>
        <end position="83"/>
    </location>
</feature>
<comment type="caution">
    <text evidence="3">The sequence shown here is derived from an EMBL/GenBank/DDBJ whole genome shotgun (WGS) entry which is preliminary data.</text>
</comment>
<sequence length="189" mass="20785">MPERKPPGMPSGHWVDEQIRRATERGEFDNLPGAGKPLANHDPHDEDWWVRQKVAEEDIPSDVFLPPSLLLRKEVAALPDTVRDLADEAAVRAAVREVNQRIAEHIRLPKGPPIPVGPADVEAVVAQWRAARAAESGDGGLGARATSPGEGSTSGLAERGRSHPGQANEAQQVAQPQPQPRRRRWFRRR</sequence>
<proteinExistence type="predicted"/>
<feature type="compositionally biased region" description="Basic residues" evidence="1">
    <location>
        <begin position="180"/>
        <end position="189"/>
    </location>
</feature>
<protein>
    <submittedName>
        <fullName evidence="3">Uncharacterized protein DUF1992</fullName>
    </submittedName>
</protein>
<dbReference type="Proteomes" id="UP000280668">
    <property type="component" value="Unassembled WGS sequence"/>
</dbReference>
<evidence type="ECO:0000256" key="1">
    <source>
        <dbReference type="SAM" id="MobiDB-lite"/>
    </source>
</evidence>
<name>A0A3N2BBU4_9MICO</name>
<feature type="compositionally biased region" description="Low complexity" evidence="1">
    <location>
        <begin position="166"/>
        <end position="176"/>
    </location>
</feature>
<organism evidence="3 4">
    <name type="scientific">Bogoriella caseilytica</name>
    <dbReference type="NCBI Taxonomy" id="56055"/>
    <lineage>
        <taxon>Bacteria</taxon>
        <taxon>Bacillati</taxon>
        <taxon>Actinomycetota</taxon>
        <taxon>Actinomycetes</taxon>
        <taxon>Micrococcales</taxon>
        <taxon>Bogoriellaceae</taxon>
        <taxon>Bogoriella</taxon>
    </lineage>
</organism>
<feature type="region of interest" description="Disordered" evidence="1">
    <location>
        <begin position="131"/>
        <end position="189"/>
    </location>
</feature>
<feature type="compositionally biased region" description="Basic and acidic residues" evidence="1">
    <location>
        <begin position="14"/>
        <end position="28"/>
    </location>
</feature>
<evidence type="ECO:0000259" key="2">
    <source>
        <dbReference type="Pfam" id="PF09350"/>
    </source>
</evidence>
<feature type="region of interest" description="Disordered" evidence="1">
    <location>
        <begin position="1"/>
        <end position="44"/>
    </location>
</feature>
<evidence type="ECO:0000313" key="3">
    <source>
        <dbReference type="EMBL" id="ROR72737.1"/>
    </source>
</evidence>
<accession>A0A3N2BBU4</accession>
<dbReference type="AlphaFoldDB" id="A0A3N2BBU4"/>
<reference evidence="3 4" key="1">
    <citation type="submission" date="2018-11" db="EMBL/GenBank/DDBJ databases">
        <title>Sequencing the genomes of 1000 actinobacteria strains.</title>
        <authorList>
            <person name="Klenk H.-P."/>
        </authorList>
    </citation>
    <scope>NUCLEOTIDE SEQUENCE [LARGE SCALE GENOMIC DNA]</scope>
    <source>
        <strain evidence="3 4">DSM 11294</strain>
    </source>
</reference>
<dbReference type="RefSeq" id="WP_123303260.1">
    <property type="nucleotide sequence ID" value="NZ_RKHK01000001.1"/>
</dbReference>
<evidence type="ECO:0000313" key="4">
    <source>
        <dbReference type="Proteomes" id="UP000280668"/>
    </source>
</evidence>